<dbReference type="eggNOG" id="COG0607">
    <property type="taxonomic scope" value="Bacteria"/>
</dbReference>
<reference evidence="2 3" key="1">
    <citation type="journal article" date="2014" name="Genome Announc.">
        <title>Draft Genome Sequence of Lutibaculum baratangense Strain AMV1T, Isolated from a Mud Volcano in Andamans, India.</title>
        <authorList>
            <person name="Singh A."/>
            <person name="Sreenivas A."/>
            <person name="Sathyanarayana Reddy G."/>
            <person name="Pinnaka A.K."/>
            <person name="Shivaji S."/>
        </authorList>
    </citation>
    <scope>NUCLEOTIDE SEQUENCE [LARGE SCALE GENOMIC DNA]</scope>
    <source>
        <strain evidence="2 3">AMV1</strain>
    </source>
</reference>
<gene>
    <name evidence="2" type="ORF">N177_1044</name>
</gene>
<dbReference type="SMART" id="SM00450">
    <property type="entry name" value="RHOD"/>
    <property type="match status" value="1"/>
</dbReference>
<dbReference type="EMBL" id="AWXZ01000016">
    <property type="protein sequence ID" value="ESR26185.1"/>
    <property type="molecule type" value="Genomic_DNA"/>
</dbReference>
<evidence type="ECO:0000313" key="2">
    <source>
        <dbReference type="EMBL" id="ESR26185.1"/>
    </source>
</evidence>
<protein>
    <submittedName>
        <fullName evidence="2">Sulfur carrier protein adenylyltransferase ThiF</fullName>
    </submittedName>
</protein>
<dbReference type="Gene3D" id="3.40.250.10">
    <property type="entry name" value="Rhodanese-like domain"/>
    <property type="match status" value="1"/>
</dbReference>
<dbReference type="AlphaFoldDB" id="V4RSS3"/>
<evidence type="ECO:0000259" key="1">
    <source>
        <dbReference type="PROSITE" id="PS50206"/>
    </source>
</evidence>
<keyword evidence="3" id="KW-1185">Reference proteome</keyword>
<sequence length="126" mass="13851">MPGIEKRAKGEVEVLSPQEVKEMLDRHEIVLIDVRTPEEYVFEHIRGALLAPMADFDATSLPDQENKRIVFHCGSGKRSLAVSDRCLATGISRVAHMEGGFGAWKAAGLPYRTVDPSTGTMVERNG</sequence>
<comment type="caution">
    <text evidence="2">The sequence shown here is derived from an EMBL/GenBank/DDBJ whole genome shotgun (WGS) entry which is preliminary data.</text>
</comment>
<evidence type="ECO:0000313" key="3">
    <source>
        <dbReference type="Proteomes" id="UP000017819"/>
    </source>
</evidence>
<name>V4RSS3_9HYPH</name>
<dbReference type="GO" id="GO:0004792">
    <property type="term" value="F:thiosulfate-cyanide sulfurtransferase activity"/>
    <property type="evidence" value="ECO:0007669"/>
    <property type="project" value="TreeGrafter"/>
</dbReference>
<feature type="domain" description="Rhodanese" evidence="1">
    <location>
        <begin position="25"/>
        <end position="113"/>
    </location>
</feature>
<dbReference type="OrthoDB" id="9807812at2"/>
<dbReference type="PROSITE" id="PS50206">
    <property type="entry name" value="RHODANESE_3"/>
    <property type="match status" value="1"/>
</dbReference>
<dbReference type="STRING" id="631454.N177_1044"/>
<dbReference type="Pfam" id="PF00581">
    <property type="entry name" value="Rhodanese"/>
    <property type="match status" value="1"/>
</dbReference>
<dbReference type="SUPFAM" id="SSF52821">
    <property type="entry name" value="Rhodanese/Cell cycle control phosphatase"/>
    <property type="match status" value="1"/>
</dbReference>
<proteinExistence type="predicted"/>
<dbReference type="InterPro" id="IPR036873">
    <property type="entry name" value="Rhodanese-like_dom_sf"/>
</dbReference>
<dbReference type="PANTHER" id="PTHR44086">
    <property type="entry name" value="THIOSULFATE SULFURTRANSFERASE RDL2, MITOCHONDRIAL-RELATED"/>
    <property type="match status" value="1"/>
</dbReference>
<dbReference type="CDD" id="cd00158">
    <property type="entry name" value="RHOD"/>
    <property type="match status" value="1"/>
</dbReference>
<dbReference type="GO" id="GO:0016779">
    <property type="term" value="F:nucleotidyltransferase activity"/>
    <property type="evidence" value="ECO:0007669"/>
    <property type="project" value="UniProtKB-KW"/>
</dbReference>
<keyword evidence="2" id="KW-0548">Nucleotidyltransferase</keyword>
<accession>V4RSS3</accession>
<dbReference type="RefSeq" id="WP_023431189.1">
    <property type="nucleotide sequence ID" value="NZ_AWXZ01000016.1"/>
</dbReference>
<dbReference type="PANTHER" id="PTHR44086:SF10">
    <property type="entry name" value="THIOSULFATE SULFURTRANSFERASE_RHODANESE-LIKE DOMAIN-CONTAINING PROTEIN 3"/>
    <property type="match status" value="1"/>
</dbReference>
<dbReference type="Proteomes" id="UP000017819">
    <property type="component" value="Unassembled WGS sequence"/>
</dbReference>
<organism evidence="2 3">
    <name type="scientific">Lutibaculum baratangense AMV1</name>
    <dbReference type="NCBI Taxonomy" id="631454"/>
    <lineage>
        <taxon>Bacteria</taxon>
        <taxon>Pseudomonadati</taxon>
        <taxon>Pseudomonadota</taxon>
        <taxon>Alphaproteobacteria</taxon>
        <taxon>Hyphomicrobiales</taxon>
        <taxon>Tepidamorphaceae</taxon>
        <taxon>Lutibaculum</taxon>
    </lineage>
</organism>
<dbReference type="InterPro" id="IPR001763">
    <property type="entry name" value="Rhodanese-like_dom"/>
</dbReference>
<keyword evidence="2" id="KW-0808">Transferase</keyword>